<evidence type="ECO:0000313" key="2">
    <source>
        <dbReference type="EMBL" id="ROR46569.1"/>
    </source>
</evidence>
<name>A0A8G1URL7_9ACTN</name>
<dbReference type="RefSeq" id="WP_123559257.1">
    <property type="nucleotide sequence ID" value="NZ_RJVJ01000001.1"/>
</dbReference>
<evidence type="ECO:0000256" key="1">
    <source>
        <dbReference type="SAM" id="MobiDB-lite"/>
    </source>
</evidence>
<proteinExistence type="predicted"/>
<evidence type="ECO:0000313" key="3">
    <source>
        <dbReference type="Proteomes" id="UP000267408"/>
    </source>
</evidence>
<accession>A0A8G1URL7</accession>
<dbReference type="Proteomes" id="UP000267408">
    <property type="component" value="Unassembled WGS sequence"/>
</dbReference>
<comment type="caution">
    <text evidence="2">The sequence shown here is derived from an EMBL/GenBank/DDBJ whole genome shotgun (WGS) entry which is preliminary data.</text>
</comment>
<dbReference type="OrthoDB" id="9939851at2"/>
<reference evidence="2 3" key="1">
    <citation type="submission" date="2018-11" db="EMBL/GenBank/DDBJ databases">
        <title>Sequencing the genomes of 1000 actinobacteria strains.</title>
        <authorList>
            <person name="Klenk H.-P."/>
        </authorList>
    </citation>
    <scope>NUCLEOTIDE SEQUENCE [LARGE SCALE GENOMIC DNA]</scope>
    <source>
        <strain evidence="2 3">DSM 44780</strain>
    </source>
</reference>
<feature type="region of interest" description="Disordered" evidence="1">
    <location>
        <begin position="68"/>
        <end position="152"/>
    </location>
</feature>
<feature type="compositionally biased region" description="Basic and acidic residues" evidence="1">
    <location>
        <begin position="80"/>
        <end position="92"/>
    </location>
</feature>
<dbReference type="EMBL" id="RJVJ01000001">
    <property type="protein sequence ID" value="ROR46569.1"/>
    <property type="molecule type" value="Genomic_DNA"/>
</dbReference>
<organism evidence="2 3">
    <name type="scientific">Kitasatospora cineracea</name>
    <dbReference type="NCBI Taxonomy" id="88074"/>
    <lineage>
        <taxon>Bacteria</taxon>
        <taxon>Bacillati</taxon>
        <taxon>Actinomycetota</taxon>
        <taxon>Actinomycetes</taxon>
        <taxon>Kitasatosporales</taxon>
        <taxon>Streptomycetaceae</taxon>
        <taxon>Kitasatospora</taxon>
    </lineage>
</organism>
<sequence length="152" mass="16988">MSTEGPPEINVLNMNVVSLKRFVFAVRTISQNDLWDEVVEELAARGCHSIAISVEPIEAMKDALRERMAYTAATKKRPSRSRDDRGGQRAEKPPGSGSPQPDASGDPFDMSRPQRHLERFMASACGTPPTKYPPRPPDDWPEGPWDPQQMEE</sequence>
<protein>
    <submittedName>
        <fullName evidence="2">Uncharacterized protein</fullName>
    </submittedName>
</protein>
<gene>
    <name evidence="2" type="ORF">EDD39_4849</name>
</gene>
<dbReference type="AlphaFoldDB" id="A0A8G1URL7"/>
<feature type="compositionally biased region" description="Low complexity" evidence="1">
    <location>
        <begin position="142"/>
        <end position="152"/>
    </location>
</feature>